<comment type="similarity">
    <text evidence="1">Belongs to the tpcK family.</text>
</comment>
<dbReference type="AlphaFoldDB" id="A0A8K0PNF5"/>
<gene>
    <name evidence="2" type="ORF">KVT40_001254</name>
</gene>
<dbReference type="Gene3D" id="3.30.70.100">
    <property type="match status" value="1"/>
</dbReference>
<accession>A0A8K0PNF5</accession>
<dbReference type="InterPro" id="IPR009799">
    <property type="entry name" value="EthD_dom"/>
</dbReference>
<name>A0A8K0PNF5_9PEZI</name>
<reference evidence="2" key="1">
    <citation type="submission" date="2021-07" db="EMBL/GenBank/DDBJ databases">
        <title>Elsinoe batatas strain:CRI-CJ2 Genome sequencing and assembly.</title>
        <authorList>
            <person name="Huang L."/>
        </authorList>
    </citation>
    <scope>NUCLEOTIDE SEQUENCE</scope>
    <source>
        <strain evidence="2">CRI-CJ2</strain>
    </source>
</reference>
<keyword evidence="3" id="KW-1185">Reference proteome</keyword>
<organism evidence="2 3">
    <name type="scientific">Elsinoe batatas</name>
    <dbReference type="NCBI Taxonomy" id="2601811"/>
    <lineage>
        <taxon>Eukaryota</taxon>
        <taxon>Fungi</taxon>
        <taxon>Dikarya</taxon>
        <taxon>Ascomycota</taxon>
        <taxon>Pezizomycotina</taxon>
        <taxon>Dothideomycetes</taxon>
        <taxon>Dothideomycetidae</taxon>
        <taxon>Myriangiales</taxon>
        <taxon>Elsinoaceae</taxon>
        <taxon>Elsinoe</taxon>
    </lineage>
</organism>
<protein>
    <recommendedName>
        <fullName evidence="4">EthD domain-containing protein</fullName>
    </recommendedName>
</protein>
<evidence type="ECO:0000313" key="2">
    <source>
        <dbReference type="EMBL" id="KAG8632114.1"/>
    </source>
</evidence>
<dbReference type="Proteomes" id="UP000809789">
    <property type="component" value="Unassembled WGS sequence"/>
</dbReference>
<dbReference type="SUPFAM" id="SSF54909">
    <property type="entry name" value="Dimeric alpha+beta barrel"/>
    <property type="match status" value="1"/>
</dbReference>
<dbReference type="InterPro" id="IPR011008">
    <property type="entry name" value="Dimeric_a/b-barrel"/>
</dbReference>
<evidence type="ECO:0000256" key="1">
    <source>
        <dbReference type="ARBA" id="ARBA00005986"/>
    </source>
</evidence>
<dbReference type="PANTHER" id="PTHR40260:SF2">
    <property type="entry name" value="BLR8190 PROTEIN"/>
    <property type="match status" value="1"/>
</dbReference>
<dbReference type="EMBL" id="JAESVG020000001">
    <property type="protein sequence ID" value="KAG8632114.1"/>
    <property type="molecule type" value="Genomic_DNA"/>
</dbReference>
<evidence type="ECO:0000313" key="3">
    <source>
        <dbReference type="Proteomes" id="UP000809789"/>
    </source>
</evidence>
<evidence type="ECO:0008006" key="4">
    <source>
        <dbReference type="Google" id="ProtNLM"/>
    </source>
</evidence>
<dbReference type="NCBIfam" id="TIGR02118">
    <property type="entry name" value="EthD family reductase"/>
    <property type="match status" value="1"/>
</dbReference>
<dbReference type="OrthoDB" id="4892971at2759"/>
<sequence length="100" mass="11081">MPAEISVLYPQGAKFNLDYYLKSHMPLVFETWSPLGLKSWKVAEFPDDQPFKIQATLVWEELSAFQSAAGGPTAKKVLDDIPNFSDKQPTFLTGTVVGTS</sequence>
<dbReference type="PANTHER" id="PTHR40260">
    <property type="entry name" value="BLR8190 PROTEIN"/>
    <property type="match status" value="1"/>
</dbReference>
<comment type="caution">
    <text evidence="2">The sequence shown here is derived from an EMBL/GenBank/DDBJ whole genome shotgun (WGS) entry which is preliminary data.</text>
</comment>
<dbReference type="GO" id="GO:0016491">
    <property type="term" value="F:oxidoreductase activity"/>
    <property type="evidence" value="ECO:0007669"/>
    <property type="project" value="InterPro"/>
</dbReference>
<proteinExistence type="inferred from homology"/>